<dbReference type="STRING" id="1515612.SKP52_22760"/>
<dbReference type="InterPro" id="IPR058792">
    <property type="entry name" value="Beta-barrel_RND_2"/>
</dbReference>
<keyword evidence="9" id="KW-1185">Reference proteome</keyword>
<proteinExistence type="inferred from homology"/>
<keyword evidence="2" id="KW-0813">Transport</keyword>
<evidence type="ECO:0000259" key="6">
    <source>
        <dbReference type="Pfam" id="PF25973"/>
    </source>
</evidence>
<feature type="domain" description="CusB-like beta-barrel" evidence="5">
    <location>
        <begin position="238"/>
        <end position="305"/>
    </location>
</feature>
<dbReference type="NCBIfam" id="TIGR01730">
    <property type="entry name" value="RND_mfp"/>
    <property type="match status" value="1"/>
</dbReference>
<feature type="coiled-coil region" evidence="3">
    <location>
        <begin position="160"/>
        <end position="187"/>
    </location>
</feature>
<dbReference type="AlphaFoldDB" id="A0A0A7PTH6"/>
<reference evidence="8 9" key="1">
    <citation type="journal article" date="2015" name="Int. J. Syst. Evol. Microbiol.">
        <title>Description of Sphingopyxis fribergensis sp. nov. - a soil bacterium with the ability to degrade styrene and phenylacetic acid.</title>
        <authorList>
            <person name="Oelschlagel M."/>
            <person name="Ruckert C."/>
            <person name="Kalinowski J."/>
            <person name="Schmidt G."/>
            <person name="Schlomann M."/>
            <person name="Tischler D."/>
        </authorList>
    </citation>
    <scope>NUCLEOTIDE SEQUENCE [LARGE SCALE GENOMIC DNA]</scope>
    <source>
        <strain evidence="8 9">Kp5.2</strain>
    </source>
</reference>
<dbReference type="PANTHER" id="PTHR30097:SF4">
    <property type="entry name" value="SLR6042 PROTEIN"/>
    <property type="match status" value="1"/>
</dbReference>
<dbReference type="GO" id="GO:0046914">
    <property type="term" value="F:transition metal ion binding"/>
    <property type="evidence" value="ECO:0007669"/>
    <property type="project" value="TreeGrafter"/>
</dbReference>
<organism evidence="8 9">
    <name type="scientific">Sphingopyxis fribergensis</name>
    <dbReference type="NCBI Taxonomy" id="1515612"/>
    <lineage>
        <taxon>Bacteria</taxon>
        <taxon>Pseudomonadati</taxon>
        <taxon>Pseudomonadota</taxon>
        <taxon>Alphaproteobacteria</taxon>
        <taxon>Sphingomonadales</taxon>
        <taxon>Sphingomonadaceae</taxon>
        <taxon>Sphingopyxis</taxon>
    </lineage>
</organism>
<dbReference type="Pfam" id="PF25973">
    <property type="entry name" value="BSH_CzcB"/>
    <property type="match status" value="1"/>
</dbReference>
<dbReference type="GO" id="GO:0022857">
    <property type="term" value="F:transmembrane transporter activity"/>
    <property type="evidence" value="ECO:0007669"/>
    <property type="project" value="InterPro"/>
</dbReference>
<dbReference type="Pfam" id="PF25954">
    <property type="entry name" value="Beta-barrel_RND_2"/>
    <property type="match status" value="1"/>
</dbReference>
<dbReference type="InterPro" id="IPR058647">
    <property type="entry name" value="BSH_CzcB-like"/>
</dbReference>
<feature type="domain" description="CzcB-like C-terminal circularly permuted SH3-like" evidence="7">
    <location>
        <begin position="318"/>
        <end position="378"/>
    </location>
</feature>
<dbReference type="Gene3D" id="2.40.420.20">
    <property type="match status" value="1"/>
</dbReference>
<keyword evidence="3" id="KW-0175">Coiled coil</keyword>
<dbReference type="InterPro" id="IPR058648">
    <property type="entry name" value="HH_CzcB-like"/>
</dbReference>
<evidence type="ECO:0000256" key="2">
    <source>
        <dbReference type="ARBA" id="ARBA00022448"/>
    </source>
</evidence>
<dbReference type="Proteomes" id="UP000030907">
    <property type="component" value="Chromosome"/>
</dbReference>
<dbReference type="InterPro" id="IPR058649">
    <property type="entry name" value="CzcB_C"/>
</dbReference>
<comment type="similarity">
    <text evidence="1">Belongs to the membrane fusion protein (MFP) (TC 8.A.1) family.</text>
</comment>
<evidence type="ECO:0000313" key="9">
    <source>
        <dbReference type="Proteomes" id="UP000030907"/>
    </source>
</evidence>
<evidence type="ECO:0000259" key="4">
    <source>
        <dbReference type="Pfam" id="PF25893"/>
    </source>
</evidence>
<gene>
    <name evidence="8" type="ORF">SKP52_22760</name>
</gene>
<protein>
    <submittedName>
        <fullName evidence="8">Secretion protein HlyD</fullName>
    </submittedName>
</protein>
<evidence type="ECO:0000259" key="7">
    <source>
        <dbReference type="Pfam" id="PF25975"/>
    </source>
</evidence>
<evidence type="ECO:0000256" key="1">
    <source>
        <dbReference type="ARBA" id="ARBA00009477"/>
    </source>
</evidence>
<dbReference type="Gene3D" id="1.10.287.470">
    <property type="entry name" value="Helix hairpin bin"/>
    <property type="match status" value="1"/>
</dbReference>
<dbReference type="KEGG" id="sphk:SKP52_22760"/>
<dbReference type="EMBL" id="CP009122">
    <property type="protein sequence ID" value="AJA11397.1"/>
    <property type="molecule type" value="Genomic_DNA"/>
</dbReference>
<dbReference type="Pfam" id="PF25893">
    <property type="entry name" value="HH_CzcB"/>
    <property type="match status" value="1"/>
</dbReference>
<dbReference type="PANTHER" id="PTHR30097">
    <property type="entry name" value="CATION EFFLUX SYSTEM PROTEIN CUSB"/>
    <property type="match status" value="1"/>
</dbReference>
<dbReference type="Gene3D" id="2.40.30.170">
    <property type="match status" value="1"/>
</dbReference>
<dbReference type="RefSeq" id="WP_003046498.1">
    <property type="nucleotide sequence ID" value="NZ_CP009122.1"/>
</dbReference>
<evidence type="ECO:0000313" key="8">
    <source>
        <dbReference type="EMBL" id="AJA11397.1"/>
    </source>
</evidence>
<dbReference type="SUPFAM" id="SSF111369">
    <property type="entry name" value="HlyD-like secretion proteins"/>
    <property type="match status" value="1"/>
</dbReference>
<accession>A0A0A7PTH6</accession>
<dbReference type="GO" id="GO:0015679">
    <property type="term" value="P:plasma membrane copper ion transport"/>
    <property type="evidence" value="ECO:0007669"/>
    <property type="project" value="TreeGrafter"/>
</dbReference>
<dbReference type="InterPro" id="IPR051909">
    <property type="entry name" value="MFP_Cation_Efflux"/>
</dbReference>
<dbReference type="FunFam" id="2.40.420.20:FF:000006">
    <property type="entry name" value="RND family efflux transporter MFP subunit"/>
    <property type="match status" value="1"/>
</dbReference>
<feature type="domain" description="CzcB-like alpha-helical hairpin" evidence="4">
    <location>
        <begin position="133"/>
        <end position="187"/>
    </location>
</feature>
<dbReference type="OrthoDB" id="9774837at2"/>
<dbReference type="Pfam" id="PF25975">
    <property type="entry name" value="CzcB_C"/>
    <property type="match status" value="1"/>
</dbReference>
<name>A0A0A7PTH6_9SPHN</name>
<dbReference type="HOGENOM" id="CLU_018816_13_0_5"/>
<evidence type="ECO:0000259" key="5">
    <source>
        <dbReference type="Pfam" id="PF25954"/>
    </source>
</evidence>
<feature type="domain" description="CzcB-like barrel-sandwich hybrid" evidence="6">
    <location>
        <begin position="94"/>
        <end position="232"/>
    </location>
</feature>
<dbReference type="GO" id="GO:0030288">
    <property type="term" value="C:outer membrane-bounded periplasmic space"/>
    <property type="evidence" value="ECO:0007669"/>
    <property type="project" value="TreeGrafter"/>
</dbReference>
<dbReference type="GO" id="GO:0016020">
    <property type="term" value="C:membrane"/>
    <property type="evidence" value="ECO:0007669"/>
    <property type="project" value="InterPro"/>
</dbReference>
<evidence type="ECO:0000256" key="3">
    <source>
        <dbReference type="SAM" id="Coils"/>
    </source>
</evidence>
<dbReference type="InterPro" id="IPR006143">
    <property type="entry name" value="RND_pump_MFP"/>
</dbReference>
<dbReference type="GO" id="GO:0060003">
    <property type="term" value="P:copper ion export"/>
    <property type="evidence" value="ECO:0007669"/>
    <property type="project" value="TreeGrafter"/>
</dbReference>
<sequence length="389" mass="39651">MITKDKRLLGTVAGAMILAAVTGFGVARCTADPAAAPAAEGEKEAASEALPSSLAITPEAIKAAEIGVETIGAGGLGSEIISQATVTAAPSGEAIVTARAGGAVTRLFKRLGDPVSAGETIAIVQSRDAAQIAAERIAADARSTLAQKNLHREKTLFDQKVSARVDYEQAQAEAAAAAAEAQRARAAASAAQVTRDGSSVIVASPISGRITAENASLGAFVQPETELFRVADPSKVQIEAAVGPADAQRLSPGDRAIIELPDGRTIDARVRAVTPGLSGDTRSATAVLDVPGALQPGLAVRVRLLPSRGAETGGPARIVIADEALQTLEGRDVVFVRTKDGFRAQQVTVGQRSAGRVEILAGLKPGQIVATKNAFLLKAELGKGAGEEE</sequence>